<dbReference type="EMBL" id="JACHXH010000038">
    <property type="protein sequence ID" value="MBB3138771.1"/>
    <property type="molecule type" value="Genomic_DNA"/>
</dbReference>
<feature type="transmembrane region" description="Helical" evidence="1">
    <location>
        <begin position="12"/>
        <end position="31"/>
    </location>
</feature>
<organism evidence="2 3">
    <name type="scientific">Rhizobium pisi</name>
    <dbReference type="NCBI Taxonomy" id="574561"/>
    <lineage>
        <taxon>Bacteria</taxon>
        <taxon>Pseudomonadati</taxon>
        <taxon>Pseudomonadota</taxon>
        <taxon>Alphaproteobacteria</taxon>
        <taxon>Hyphomicrobiales</taxon>
        <taxon>Rhizobiaceae</taxon>
        <taxon>Rhizobium/Agrobacterium group</taxon>
        <taxon>Rhizobium</taxon>
    </lineage>
</organism>
<keyword evidence="1" id="KW-1133">Transmembrane helix</keyword>
<feature type="transmembrane region" description="Helical" evidence="1">
    <location>
        <begin position="196"/>
        <end position="215"/>
    </location>
</feature>
<dbReference type="AlphaFoldDB" id="A0A4R0CHK2"/>
<keyword evidence="1" id="KW-0472">Membrane</keyword>
<evidence type="ECO:0000313" key="2">
    <source>
        <dbReference type="EMBL" id="MBB3138771.1"/>
    </source>
</evidence>
<reference evidence="2 3" key="1">
    <citation type="submission" date="2020-08" db="EMBL/GenBank/DDBJ databases">
        <title>Genomic Encyclopedia of Type Strains, Phase III (KMG-III): the genomes of soil and plant-associated and newly described type strains.</title>
        <authorList>
            <person name="Whitman W."/>
        </authorList>
    </citation>
    <scope>NUCLEOTIDE SEQUENCE [LARGE SCALE GENOMIC DNA]</scope>
    <source>
        <strain evidence="2 3">CECT 4113</strain>
    </source>
</reference>
<keyword evidence="1" id="KW-0812">Transmembrane</keyword>
<dbReference type="RefSeq" id="WP_125850544.1">
    <property type="nucleotide sequence ID" value="NZ_JACHXH010000038.1"/>
</dbReference>
<dbReference type="Proteomes" id="UP000518315">
    <property type="component" value="Unassembled WGS sequence"/>
</dbReference>
<accession>A0A4R0CHK2</accession>
<protein>
    <submittedName>
        <fullName evidence="2">Uncharacterized protein</fullName>
    </submittedName>
</protein>
<evidence type="ECO:0000256" key="1">
    <source>
        <dbReference type="SAM" id="Phobius"/>
    </source>
</evidence>
<gene>
    <name evidence="2" type="ORF">FHS26_006550</name>
</gene>
<comment type="caution">
    <text evidence="2">The sequence shown here is derived from an EMBL/GenBank/DDBJ whole genome shotgun (WGS) entry which is preliminary data.</text>
</comment>
<dbReference type="OrthoDB" id="1496331at2"/>
<sequence length="265" mass="30106">MNLASLVEPQFLIGAGLGVVGIIVTVWLYILSKPKRGIFCYFRHTNFVGNRSPQLSNKLKIIFDDIVLRRVTLSQFIVWNIGRDRLIPNDIADDGSLIFKLEGDGRILNYELIRSSRPENKASLNLQEDAKTLVAKFDFFAPKEGVKIEILHSGEGESLKFHCTIRDRVGALTVAPLYEPPNKHMKFFGFMISPRTMGWICVALGGFALVFMFMIPADRADFFYPLKVSPEIRDVLRRAMPGGFILYCAGVLFWLTRRRFPKSLV</sequence>
<proteinExistence type="predicted"/>
<feature type="transmembrane region" description="Helical" evidence="1">
    <location>
        <begin position="235"/>
        <end position="255"/>
    </location>
</feature>
<name>A0A4R0CHK2_9HYPH</name>
<evidence type="ECO:0000313" key="3">
    <source>
        <dbReference type="Proteomes" id="UP000518315"/>
    </source>
</evidence>
<keyword evidence="3" id="KW-1185">Reference proteome</keyword>